<sequence>MKNQYFGDINDYRKYGLLRSVLAASRMSLYVAWMLTEDDGGTDGGRIDYLQDPDRWSRFDPELFETLRKAVAEEGRRDVEVLERSGLLSPARYFREPVPRRSDERERWFARLADGAGGADLVFLDPDVGVESKSASSGNHGSERYVFWHELRQLWDQNNSLLLYQHFPREERYAFTQRLLGEIEERLPEACPLAFSTSHVLFLLALQPRHVHHGCAVLQRLRRDWPGEFRVALYEGPAA</sequence>
<dbReference type="RefSeq" id="WP_013457881.1">
    <property type="nucleotide sequence ID" value="NC_014761.1"/>
</dbReference>
<dbReference type="eggNOG" id="ENOG5032VFK">
    <property type="taxonomic scope" value="Bacteria"/>
</dbReference>
<dbReference type="EMBL" id="CP002361">
    <property type="protein sequence ID" value="ADR36711.1"/>
    <property type="molecule type" value="Genomic_DNA"/>
</dbReference>
<evidence type="ECO:0000313" key="2">
    <source>
        <dbReference type="Proteomes" id="UP000008722"/>
    </source>
</evidence>
<protein>
    <submittedName>
        <fullName evidence="1">Uncharacterized protein</fullName>
    </submittedName>
</protein>
<evidence type="ECO:0000313" key="1">
    <source>
        <dbReference type="EMBL" id="ADR36711.1"/>
    </source>
</evidence>
<dbReference type="HOGENOM" id="CLU_1127641_0_0_0"/>
<reference evidence="1 2" key="2">
    <citation type="journal article" date="2011" name="Stand. Genomic Sci.">
        <title>Complete genome sequence of Oceanithermus profundus type strain (506).</title>
        <authorList>
            <person name="Pati A."/>
            <person name="Zhang X."/>
            <person name="Lapidus A."/>
            <person name="Nolan M."/>
            <person name="Lucas S."/>
            <person name="Del Rio T.G."/>
            <person name="Tice H."/>
            <person name="Cheng J.F."/>
            <person name="Tapia R."/>
            <person name="Han C."/>
            <person name="Goodwin L."/>
            <person name="Pitluck S."/>
            <person name="Liolios K."/>
            <person name="Pagani I."/>
            <person name="Ivanova N."/>
            <person name="Mavromatis K."/>
            <person name="Chen A."/>
            <person name="Palaniappan K."/>
            <person name="Hauser L."/>
            <person name="Jeffries C.D."/>
            <person name="Brambilla E.M."/>
            <person name="Rohl A."/>
            <person name="Mwirichia R."/>
            <person name="Rohde M."/>
            <person name="Tindall B.J."/>
            <person name="Sikorski J."/>
            <person name="Wirth R."/>
            <person name="Goker M."/>
            <person name="Woyke T."/>
            <person name="Detter J.C."/>
            <person name="Bristow J."/>
            <person name="Eisen J.A."/>
            <person name="Markowitz V."/>
            <person name="Hugenholtz P."/>
            <person name="Kyrpides N.C."/>
            <person name="Klenk H.P."/>
            <person name="Land M."/>
        </authorList>
    </citation>
    <scope>NUCLEOTIDE SEQUENCE [LARGE SCALE GENOMIC DNA]</scope>
    <source>
        <strain evidence="2">DSM 14977 / NBRC 100410 / VKM B-2274 / 506</strain>
    </source>
</reference>
<dbReference type="STRING" id="670487.Ocepr_1254"/>
<keyword evidence="2" id="KW-1185">Reference proteome</keyword>
<dbReference type="AlphaFoldDB" id="E4U8N1"/>
<dbReference type="OrthoDB" id="7823211at2"/>
<organism evidence="1 2">
    <name type="scientific">Oceanithermus profundus (strain DSM 14977 / NBRC 100410 / VKM B-2274 / 506)</name>
    <dbReference type="NCBI Taxonomy" id="670487"/>
    <lineage>
        <taxon>Bacteria</taxon>
        <taxon>Thermotogati</taxon>
        <taxon>Deinococcota</taxon>
        <taxon>Deinococci</taxon>
        <taxon>Thermales</taxon>
        <taxon>Thermaceae</taxon>
        <taxon>Oceanithermus</taxon>
    </lineage>
</organism>
<reference evidence="2" key="1">
    <citation type="submission" date="2010-11" db="EMBL/GenBank/DDBJ databases">
        <title>The complete sequence of chromosome of Oceanithermus profundus DSM 14977.</title>
        <authorList>
            <consortium name="US DOE Joint Genome Institute (JGI-PGF)"/>
            <person name="Lucas S."/>
            <person name="Copeland A."/>
            <person name="Lapidus A."/>
            <person name="Bruce D."/>
            <person name="Goodwin L."/>
            <person name="Pitluck S."/>
            <person name="Kyrpides N."/>
            <person name="Mavromatis K."/>
            <person name="Pagani I."/>
            <person name="Ivanova N."/>
            <person name="Zhang X."/>
            <person name="Brettin T."/>
            <person name="Detter J.C."/>
            <person name="Tapia R."/>
            <person name="Han C."/>
            <person name="Land M."/>
            <person name="Hauser L."/>
            <person name="Markowitz V."/>
            <person name="Cheng J.-F."/>
            <person name="Hugenholtz P."/>
            <person name="Woyke T."/>
            <person name="Wu D."/>
            <person name="Tindall B."/>
            <person name="Faehnrich R."/>
            <person name="Brambilla E."/>
            <person name="Klenk H.-P."/>
            <person name="Eisen J.A."/>
        </authorList>
    </citation>
    <scope>NUCLEOTIDE SEQUENCE [LARGE SCALE GENOMIC DNA]</scope>
    <source>
        <strain evidence="2">DSM 14977 / NBRC 100410 / VKM B-2274 / 506</strain>
    </source>
</reference>
<accession>E4U8N1</accession>
<gene>
    <name evidence="1" type="ordered locus">Ocepr_1254</name>
</gene>
<name>E4U8N1_OCEP5</name>
<dbReference type="KEGG" id="opr:Ocepr_1254"/>
<proteinExistence type="predicted"/>
<dbReference type="Proteomes" id="UP000008722">
    <property type="component" value="Chromosome"/>
</dbReference>